<reference evidence="3 4" key="1">
    <citation type="submission" date="2020-08" db="EMBL/GenBank/DDBJ databases">
        <title>Genomic Encyclopedia of Type Strains, Phase IV (KMG-V): Genome sequencing to study the core and pangenomes of soil and plant-associated prokaryotes.</title>
        <authorList>
            <person name="Whitman W."/>
        </authorList>
    </citation>
    <scope>NUCLEOTIDE SEQUENCE [LARGE SCALE GENOMIC DNA]</scope>
    <source>
        <strain evidence="3 4">SEMIA 4084</strain>
    </source>
</reference>
<organism evidence="3 4">
    <name type="scientific">Rhizobium giardinii</name>
    <dbReference type="NCBI Taxonomy" id="56731"/>
    <lineage>
        <taxon>Bacteria</taxon>
        <taxon>Pseudomonadati</taxon>
        <taxon>Pseudomonadota</taxon>
        <taxon>Alphaproteobacteria</taxon>
        <taxon>Hyphomicrobiales</taxon>
        <taxon>Rhizobiaceae</taxon>
        <taxon>Rhizobium/Agrobacterium group</taxon>
        <taxon>Rhizobium</taxon>
    </lineage>
</organism>
<evidence type="ECO:0000256" key="1">
    <source>
        <dbReference type="ARBA" id="ARBA00022801"/>
    </source>
</evidence>
<dbReference type="InterPro" id="IPR006380">
    <property type="entry name" value="SPP-like_dom"/>
</dbReference>
<protein>
    <submittedName>
        <fullName evidence="3">Mannosylfructose-6-phosphate phosphatase</fullName>
        <ecNumber evidence="3">3.1.3.79</ecNumber>
    </submittedName>
</protein>
<dbReference type="SFLD" id="SFLDS00003">
    <property type="entry name" value="Haloacid_Dehalogenase"/>
    <property type="match status" value="1"/>
</dbReference>
<dbReference type="SUPFAM" id="SSF56784">
    <property type="entry name" value="HAD-like"/>
    <property type="match status" value="1"/>
</dbReference>
<dbReference type="Gene3D" id="3.90.1070.10">
    <property type="match status" value="1"/>
</dbReference>
<dbReference type="PANTHER" id="PTHR46521">
    <property type="entry name" value="SUCROSE-PHOSPHATASE 2-RELATED"/>
    <property type="match status" value="1"/>
</dbReference>
<dbReference type="RefSeq" id="WP_018324693.1">
    <property type="nucleotide sequence ID" value="NZ_JACHBK010000003.1"/>
</dbReference>
<sequence>MGGTMDGWGLRRVRLLCSDIDGTLAGDQAAEVRFCEAWQNLPQEDRPLLVVNSGRLIEDQRAFVATTALPPPDVYIGGVGTMLHNERDPSHAKLYTRSIGAGFDRTLIAAALADLADVVVQPDAYQHAHKSSWYLRDADTATLASIEERLAAAGIPARLVYSSNRDLDILPAGVDKGAALTWLCRQLGLSHDDVVVAGDTNNDRSMFDLPGVRGIVVGNALPELQEIAAERPDIYRANGLMADGVVEGLRHWGVFGAKNP</sequence>
<dbReference type="EMBL" id="JACHBK010000003">
    <property type="protein sequence ID" value="MBB5534738.1"/>
    <property type="molecule type" value="Genomic_DNA"/>
</dbReference>
<comment type="caution">
    <text evidence="3">The sequence shown here is derived from an EMBL/GenBank/DDBJ whole genome shotgun (WGS) entry which is preliminary data.</text>
</comment>
<dbReference type="NCBIfam" id="TIGR01484">
    <property type="entry name" value="HAD-SF-IIB"/>
    <property type="match status" value="1"/>
</dbReference>
<keyword evidence="4" id="KW-1185">Reference proteome</keyword>
<dbReference type="EC" id="3.1.3.79" evidence="3"/>
<dbReference type="SFLD" id="SFLDG01140">
    <property type="entry name" value="C2.B:_Phosphomannomutase_and_P"/>
    <property type="match status" value="1"/>
</dbReference>
<dbReference type="InterPro" id="IPR023214">
    <property type="entry name" value="HAD_sf"/>
</dbReference>
<feature type="domain" description="Sucrose phosphatase-like" evidence="2">
    <location>
        <begin position="14"/>
        <end position="253"/>
    </location>
</feature>
<evidence type="ECO:0000313" key="3">
    <source>
        <dbReference type="EMBL" id="MBB5534738.1"/>
    </source>
</evidence>
<accession>A0A7W8X8Q3</accession>
<keyword evidence="1 3" id="KW-0378">Hydrolase</keyword>
<dbReference type="Gene3D" id="3.40.50.1000">
    <property type="entry name" value="HAD superfamily/HAD-like"/>
    <property type="match status" value="1"/>
</dbReference>
<proteinExistence type="predicted"/>
<dbReference type="InterPro" id="IPR006379">
    <property type="entry name" value="HAD-SF_hydro_IIB"/>
</dbReference>
<evidence type="ECO:0000259" key="2">
    <source>
        <dbReference type="Pfam" id="PF05116"/>
    </source>
</evidence>
<gene>
    <name evidence="3" type="ORF">GGD55_001421</name>
</gene>
<dbReference type="InterPro" id="IPR036412">
    <property type="entry name" value="HAD-like_sf"/>
</dbReference>
<evidence type="ECO:0000313" key="4">
    <source>
        <dbReference type="Proteomes" id="UP000585507"/>
    </source>
</evidence>
<dbReference type="InterPro" id="IPR051518">
    <property type="entry name" value="Sucrose_Phosphatase"/>
</dbReference>
<dbReference type="GO" id="GO:0016791">
    <property type="term" value="F:phosphatase activity"/>
    <property type="evidence" value="ECO:0007669"/>
    <property type="project" value="UniProtKB-ARBA"/>
</dbReference>
<dbReference type="AlphaFoldDB" id="A0A7W8X8Q3"/>
<dbReference type="SFLD" id="SFLDG01141">
    <property type="entry name" value="C2.B.1:_Sucrose_Phosphatase_Li"/>
    <property type="match status" value="1"/>
</dbReference>
<dbReference type="Proteomes" id="UP000585507">
    <property type="component" value="Unassembled WGS sequence"/>
</dbReference>
<name>A0A7W8X8Q3_9HYPH</name>
<dbReference type="PANTHER" id="PTHR46521:SF4">
    <property type="entry name" value="SUCROSE-PHOSPHATASE 2-RELATED"/>
    <property type="match status" value="1"/>
</dbReference>
<dbReference type="Pfam" id="PF05116">
    <property type="entry name" value="S6PP"/>
    <property type="match status" value="1"/>
</dbReference>